<dbReference type="OrthoDB" id="9792439at2"/>
<dbReference type="Gene3D" id="3.30.1150.10">
    <property type="match status" value="1"/>
</dbReference>
<dbReference type="Proteomes" id="UP000199648">
    <property type="component" value="Unassembled WGS sequence"/>
</dbReference>
<gene>
    <name evidence="13" type="ORF">SAMN03097708_00487</name>
</gene>
<dbReference type="InterPro" id="IPR003538">
    <property type="entry name" value="TonB"/>
</dbReference>
<dbReference type="GO" id="GO:0015031">
    <property type="term" value="P:protein transport"/>
    <property type="evidence" value="ECO:0007669"/>
    <property type="project" value="UniProtKB-UniRule"/>
</dbReference>
<protein>
    <recommendedName>
        <fullName evidence="10">Protein TonB</fullName>
    </recommendedName>
</protein>
<keyword evidence="5 10" id="KW-0997">Cell inner membrane</keyword>
<dbReference type="GO" id="GO:0055085">
    <property type="term" value="P:transmembrane transport"/>
    <property type="evidence" value="ECO:0007669"/>
    <property type="project" value="InterPro"/>
</dbReference>
<dbReference type="GO" id="GO:0098797">
    <property type="term" value="C:plasma membrane protein complex"/>
    <property type="evidence" value="ECO:0007669"/>
    <property type="project" value="TreeGrafter"/>
</dbReference>
<organism evidence="13 14">
    <name type="scientific">Thiohalomonas denitrificans</name>
    <dbReference type="NCBI Taxonomy" id="415747"/>
    <lineage>
        <taxon>Bacteria</taxon>
        <taxon>Pseudomonadati</taxon>
        <taxon>Pseudomonadota</taxon>
        <taxon>Gammaproteobacteria</taxon>
        <taxon>Thiohalomonadales</taxon>
        <taxon>Thiohalomonadaceae</taxon>
        <taxon>Thiohalomonas</taxon>
    </lineage>
</organism>
<evidence type="ECO:0000256" key="9">
    <source>
        <dbReference type="ARBA" id="ARBA00023136"/>
    </source>
</evidence>
<dbReference type="PROSITE" id="PS52015">
    <property type="entry name" value="TONB_CTD"/>
    <property type="match status" value="1"/>
</dbReference>
<comment type="function">
    <text evidence="10">Interacts with outer membrane receptor proteins that carry out high-affinity binding and energy dependent uptake into the periplasmic space of specific substrates. It could act to transduce energy from the cytoplasmic membrane to specific energy-requiring processes in the outer membrane, resulting in the release into the periplasm of ligands bound by these outer membrane proteins.</text>
</comment>
<evidence type="ECO:0000313" key="14">
    <source>
        <dbReference type="Proteomes" id="UP000199648"/>
    </source>
</evidence>
<dbReference type="EMBL" id="FMWD01000001">
    <property type="protein sequence ID" value="SCZ50738.1"/>
    <property type="molecule type" value="Genomic_DNA"/>
</dbReference>
<evidence type="ECO:0000256" key="4">
    <source>
        <dbReference type="ARBA" id="ARBA00022475"/>
    </source>
</evidence>
<evidence type="ECO:0000256" key="2">
    <source>
        <dbReference type="ARBA" id="ARBA00006555"/>
    </source>
</evidence>
<evidence type="ECO:0000259" key="12">
    <source>
        <dbReference type="PROSITE" id="PS52015"/>
    </source>
</evidence>
<evidence type="ECO:0000256" key="10">
    <source>
        <dbReference type="RuleBase" id="RU362123"/>
    </source>
</evidence>
<reference evidence="13 14" key="1">
    <citation type="submission" date="2016-10" db="EMBL/GenBank/DDBJ databases">
        <authorList>
            <person name="de Groot N.N."/>
        </authorList>
    </citation>
    <scope>NUCLEOTIDE SEQUENCE [LARGE SCALE GENOMIC DNA]</scope>
    <source>
        <strain evidence="13 14">HLD2</strain>
    </source>
</reference>
<evidence type="ECO:0000256" key="5">
    <source>
        <dbReference type="ARBA" id="ARBA00022519"/>
    </source>
</evidence>
<keyword evidence="3 10" id="KW-0813">Transport</keyword>
<evidence type="ECO:0000313" key="13">
    <source>
        <dbReference type="EMBL" id="SCZ50738.1"/>
    </source>
</evidence>
<dbReference type="GO" id="GO:0031992">
    <property type="term" value="F:energy transducer activity"/>
    <property type="evidence" value="ECO:0007669"/>
    <property type="project" value="InterPro"/>
</dbReference>
<evidence type="ECO:0000256" key="3">
    <source>
        <dbReference type="ARBA" id="ARBA00022448"/>
    </source>
</evidence>
<evidence type="ECO:0000256" key="1">
    <source>
        <dbReference type="ARBA" id="ARBA00004383"/>
    </source>
</evidence>
<dbReference type="STRING" id="415747.SAMN03097708_00487"/>
<dbReference type="InterPro" id="IPR037682">
    <property type="entry name" value="TonB_C"/>
</dbReference>
<sequence>MRSGVWRISIALLVSGLVHGLVVATGTPSPRPHLHQTGKLSLLLVSAEGPDEPAAEPLAETSPAPQPAVSGPPEQPAPARPPPRPKPEPEPEPKPKPEPEPRPEPESEPEPVRQAVDNKPAEVAGATVTASPEKAVAAPRDASARGVNPAPQPAPGARHAVQTRLEEELAEHFHYPLLARRRGWEGEVMLALRITSHGQVDSIEIANSSGHKVLDRAALDAMAKVSRIPGTEYWLNGSELHLQLPIIYQLREG</sequence>
<keyword evidence="7 10" id="KW-0653">Protein transport</keyword>
<name>A0A1G5PMN7_9GAMM</name>
<keyword evidence="14" id="KW-1185">Reference proteome</keyword>
<keyword evidence="6" id="KW-0812">Transmembrane</keyword>
<dbReference type="Pfam" id="PF03544">
    <property type="entry name" value="TonB_C"/>
    <property type="match status" value="1"/>
</dbReference>
<keyword evidence="4 10" id="KW-1003">Cell membrane</keyword>
<keyword evidence="8" id="KW-1133">Transmembrane helix</keyword>
<feature type="compositionally biased region" description="Pro residues" evidence="11">
    <location>
        <begin position="73"/>
        <end position="84"/>
    </location>
</feature>
<proteinExistence type="inferred from homology"/>
<keyword evidence="9" id="KW-0472">Membrane</keyword>
<dbReference type="RefSeq" id="WP_092992205.1">
    <property type="nucleotide sequence ID" value="NZ_FMWD01000001.1"/>
</dbReference>
<evidence type="ECO:0000256" key="6">
    <source>
        <dbReference type="ARBA" id="ARBA00022692"/>
    </source>
</evidence>
<dbReference type="SUPFAM" id="SSF74653">
    <property type="entry name" value="TolA/TonB C-terminal domain"/>
    <property type="match status" value="1"/>
</dbReference>
<evidence type="ECO:0000256" key="8">
    <source>
        <dbReference type="ARBA" id="ARBA00022989"/>
    </source>
</evidence>
<evidence type="ECO:0000256" key="11">
    <source>
        <dbReference type="SAM" id="MobiDB-lite"/>
    </source>
</evidence>
<dbReference type="AlphaFoldDB" id="A0A1G5PMN7"/>
<dbReference type="InterPro" id="IPR051045">
    <property type="entry name" value="TonB-dependent_transducer"/>
</dbReference>
<dbReference type="GO" id="GO:0015891">
    <property type="term" value="P:siderophore transport"/>
    <property type="evidence" value="ECO:0007669"/>
    <property type="project" value="InterPro"/>
</dbReference>
<dbReference type="PRINTS" id="PR01374">
    <property type="entry name" value="TONBPROTEIN"/>
</dbReference>
<feature type="compositionally biased region" description="Basic and acidic residues" evidence="11">
    <location>
        <begin position="85"/>
        <end position="105"/>
    </location>
</feature>
<keyword evidence="10" id="KW-0735">Signal-anchor</keyword>
<feature type="region of interest" description="Disordered" evidence="11">
    <location>
        <begin position="49"/>
        <end position="159"/>
    </location>
</feature>
<dbReference type="NCBIfam" id="TIGR01352">
    <property type="entry name" value="tonB_Cterm"/>
    <property type="match status" value="1"/>
</dbReference>
<dbReference type="InterPro" id="IPR006260">
    <property type="entry name" value="TonB/TolA_C"/>
</dbReference>
<dbReference type="GO" id="GO:0030288">
    <property type="term" value="C:outer membrane-bounded periplasmic space"/>
    <property type="evidence" value="ECO:0007669"/>
    <property type="project" value="InterPro"/>
</dbReference>
<comment type="subcellular location">
    <subcellularLocation>
        <location evidence="1 10">Cell inner membrane</location>
        <topology evidence="1 10">Single-pass membrane protein</topology>
        <orientation evidence="1 10">Periplasmic side</orientation>
    </subcellularLocation>
</comment>
<feature type="domain" description="TonB C-terminal" evidence="12">
    <location>
        <begin position="160"/>
        <end position="253"/>
    </location>
</feature>
<accession>A0A1G5PMN7</accession>
<dbReference type="PANTHER" id="PTHR33446:SF2">
    <property type="entry name" value="PROTEIN TONB"/>
    <property type="match status" value="1"/>
</dbReference>
<dbReference type="PANTHER" id="PTHR33446">
    <property type="entry name" value="PROTEIN TONB-RELATED"/>
    <property type="match status" value="1"/>
</dbReference>
<evidence type="ECO:0000256" key="7">
    <source>
        <dbReference type="ARBA" id="ARBA00022927"/>
    </source>
</evidence>
<comment type="similarity">
    <text evidence="2 10">Belongs to the TonB family.</text>
</comment>